<dbReference type="Pfam" id="PF08245">
    <property type="entry name" value="Mur_ligase_M"/>
    <property type="match status" value="1"/>
</dbReference>
<dbReference type="Pfam" id="PF01225">
    <property type="entry name" value="Mur_ligase"/>
    <property type="match status" value="1"/>
</dbReference>
<dbReference type="EMBL" id="JAEAOA010001427">
    <property type="protein sequence ID" value="KAK3582235.1"/>
    <property type="molecule type" value="Genomic_DNA"/>
</dbReference>
<reference evidence="5" key="1">
    <citation type="journal article" date="2021" name="Genome Biol. Evol.">
        <title>A High-Quality Reference Genome for a Parasitic Bivalve with Doubly Uniparental Inheritance (Bivalvia: Unionida).</title>
        <authorList>
            <person name="Smith C.H."/>
        </authorList>
    </citation>
    <scope>NUCLEOTIDE SEQUENCE</scope>
    <source>
        <strain evidence="5">CHS0354</strain>
    </source>
</reference>
<dbReference type="Gene3D" id="3.40.1390.10">
    <property type="entry name" value="MurE/MurF, N-terminal domain"/>
    <property type="match status" value="1"/>
</dbReference>
<dbReference type="Gene3D" id="3.90.190.20">
    <property type="entry name" value="Mur ligase, C-terminal domain"/>
    <property type="match status" value="1"/>
</dbReference>
<dbReference type="Gene3D" id="3.40.1190.10">
    <property type="entry name" value="Mur-like, catalytic domain"/>
    <property type="match status" value="1"/>
</dbReference>
<name>A0AAE0RZL0_9BIVA</name>
<evidence type="ECO:0008006" key="7">
    <source>
        <dbReference type="Google" id="ProtNLM"/>
    </source>
</evidence>
<dbReference type="InterPro" id="IPR005761">
    <property type="entry name" value="UDP-N-AcMur-Glu-dNH2Pim_ligase"/>
</dbReference>
<dbReference type="SUPFAM" id="SSF53623">
    <property type="entry name" value="MurD-like peptide ligases, catalytic domain"/>
    <property type="match status" value="1"/>
</dbReference>
<evidence type="ECO:0000259" key="4">
    <source>
        <dbReference type="Pfam" id="PF08245"/>
    </source>
</evidence>
<evidence type="ECO:0000256" key="1">
    <source>
        <dbReference type="ARBA" id="ARBA00005898"/>
    </source>
</evidence>
<dbReference type="InterPro" id="IPR000713">
    <property type="entry name" value="Mur_ligase_N"/>
</dbReference>
<dbReference type="InterPro" id="IPR036615">
    <property type="entry name" value="Mur_ligase_C_dom_sf"/>
</dbReference>
<evidence type="ECO:0000259" key="2">
    <source>
        <dbReference type="Pfam" id="PF01225"/>
    </source>
</evidence>
<evidence type="ECO:0000259" key="3">
    <source>
        <dbReference type="Pfam" id="PF02875"/>
    </source>
</evidence>
<dbReference type="InterPro" id="IPR013221">
    <property type="entry name" value="Mur_ligase_cen"/>
</dbReference>
<evidence type="ECO:0000313" key="5">
    <source>
        <dbReference type="EMBL" id="KAK3582235.1"/>
    </source>
</evidence>
<evidence type="ECO:0000313" key="6">
    <source>
        <dbReference type="Proteomes" id="UP001195483"/>
    </source>
</evidence>
<dbReference type="InterPro" id="IPR004101">
    <property type="entry name" value="Mur_ligase_C"/>
</dbReference>
<gene>
    <name evidence="5" type="ORF">CHS0354_023774</name>
</gene>
<dbReference type="InterPro" id="IPR036565">
    <property type="entry name" value="Mur-like_cat_sf"/>
</dbReference>
<dbReference type="NCBIfam" id="TIGR01085">
    <property type="entry name" value="murE"/>
    <property type="match status" value="1"/>
</dbReference>
<dbReference type="PANTHER" id="PTHR23135">
    <property type="entry name" value="MUR LIGASE FAMILY MEMBER"/>
    <property type="match status" value="1"/>
</dbReference>
<dbReference type="Pfam" id="PF02875">
    <property type="entry name" value="Mur_ligase_C"/>
    <property type="match status" value="1"/>
</dbReference>
<reference evidence="5" key="2">
    <citation type="journal article" date="2021" name="Genome Biol. Evol.">
        <title>Developing a high-quality reference genome for a parasitic bivalve with doubly uniparental inheritance (Bivalvia: Unionida).</title>
        <authorList>
            <person name="Smith C.H."/>
        </authorList>
    </citation>
    <scope>NUCLEOTIDE SEQUENCE</scope>
    <source>
        <strain evidence="5">CHS0354</strain>
        <tissue evidence="5">Mantle</tissue>
    </source>
</reference>
<comment type="similarity">
    <text evidence="1">Belongs to the MurCDEF family. MurE subfamily.</text>
</comment>
<proteinExistence type="inferred from homology"/>
<dbReference type="SUPFAM" id="SSF53244">
    <property type="entry name" value="MurD-like peptide ligases, peptide-binding domain"/>
    <property type="match status" value="1"/>
</dbReference>
<dbReference type="GO" id="GO:0005524">
    <property type="term" value="F:ATP binding"/>
    <property type="evidence" value="ECO:0007669"/>
    <property type="project" value="InterPro"/>
</dbReference>
<dbReference type="GO" id="GO:0016881">
    <property type="term" value="F:acid-amino acid ligase activity"/>
    <property type="evidence" value="ECO:0007669"/>
    <property type="project" value="InterPro"/>
</dbReference>
<feature type="domain" description="Mur ligase N-terminal catalytic" evidence="2">
    <location>
        <begin position="5"/>
        <end position="80"/>
    </location>
</feature>
<dbReference type="NCBIfam" id="NF001126">
    <property type="entry name" value="PRK00139.1-4"/>
    <property type="match status" value="1"/>
</dbReference>
<protein>
    <recommendedName>
        <fullName evidence="7">UDP-N-acetylmuramyl-tripeptide synthetase</fullName>
    </recommendedName>
</protein>
<dbReference type="SUPFAM" id="SSF63418">
    <property type="entry name" value="MurE/MurF N-terminal domain"/>
    <property type="match status" value="1"/>
</dbReference>
<dbReference type="InterPro" id="IPR035911">
    <property type="entry name" value="MurE/MurF_N"/>
</dbReference>
<reference evidence="5" key="3">
    <citation type="submission" date="2023-05" db="EMBL/GenBank/DDBJ databases">
        <authorList>
            <person name="Smith C.H."/>
        </authorList>
    </citation>
    <scope>NUCLEOTIDE SEQUENCE</scope>
    <source>
        <strain evidence="5">CHS0354</strain>
        <tissue evidence="5">Mantle</tissue>
    </source>
</reference>
<dbReference type="GO" id="GO:0051301">
    <property type="term" value="P:cell division"/>
    <property type="evidence" value="ECO:0007669"/>
    <property type="project" value="InterPro"/>
</dbReference>
<keyword evidence="6" id="KW-1185">Reference proteome</keyword>
<dbReference type="HAMAP" id="MF_00208">
    <property type="entry name" value="MurE"/>
    <property type="match status" value="1"/>
</dbReference>
<dbReference type="AlphaFoldDB" id="A0AAE0RZL0"/>
<dbReference type="GO" id="GO:0008360">
    <property type="term" value="P:regulation of cell shape"/>
    <property type="evidence" value="ECO:0007669"/>
    <property type="project" value="InterPro"/>
</dbReference>
<dbReference type="PANTHER" id="PTHR23135:SF4">
    <property type="entry name" value="UDP-N-ACETYLMURAMOYL-L-ALANYL-D-GLUTAMATE--2,6-DIAMINOPIMELATE LIGASE MURE HOMOLOG, CHLOROPLASTIC"/>
    <property type="match status" value="1"/>
</dbReference>
<organism evidence="5 6">
    <name type="scientific">Potamilus streckersoni</name>
    <dbReference type="NCBI Taxonomy" id="2493646"/>
    <lineage>
        <taxon>Eukaryota</taxon>
        <taxon>Metazoa</taxon>
        <taxon>Spiralia</taxon>
        <taxon>Lophotrochozoa</taxon>
        <taxon>Mollusca</taxon>
        <taxon>Bivalvia</taxon>
        <taxon>Autobranchia</taxon>
        <taxon>Heteroconchia</taxon>
        <taxon>Palaeoheterodonta</taxon>
        <taxon>Unionida</taxon>
        <taxon>Unionoidea</taxon>
        <taxon>Unionidae</taxon>
        <taxon>Ambleminae</taxon>
        <taxon>Lampsilini</taxon>
        <taxon>Potamilus</taxon>
    </lineage>
</organism>
<feature type="domain" description="Mur ligase central" evidence="4">
    <location>
        <begin position="92"/>
        <end position="292"/>
    </location>
</feature>
<accession>A0AAE0RZL0</accession>
<dbReference type="GO" id="GO:0005737">
    <property type="term" value="C:cytoplasm"/>
    <property type="evidence" value="ECO:0007669"/>
    <property type="project" value="InterPro"/>
</dbReference>
<comment type="caution">
    <text evidence="5">The sequence shown here is derived from an EMBL/GenBank/DDBJ whole genome shotgun (WGS) entry which is preliminary data.</text>
</comment>
<dbReference type="Proteomes" id="UP001195483">
    <property type="component" value="Unassembled WGS sequence"/>
</dbReference>
<sequence>MNKTIKGIYANSKEVRENNSLFVSIKGAKADGNDFICEAIENGARIIVCEILPEKQNERCLYIKVPDSRKVLASLASEFYSTDRTKLKLIGITGTNGKTTVATQSRRVLELMWNTKVGFIGTIGFSLSSTETNIPQARTTPEAIEIHRLLSTMSNQGVAGAVLEVSSHALELDRVYGMLFDVAVFTNLSQDHLDFHSSMDSYFLAKSKLFTMLKEPTGKAVINGDDVYGKCLSAKRMIRYGLDNSNDLTAEIKHYSIRGTDVIVRWQNERVSLRLPLIGMFNVYNSLASMGVGLSLGGCVKDVAEGIEQVTSIDGRMQIFCSKNNVYAVIDYAHTPDGLEKAINSIKRIKQVGSKIITVFGCGGDRDKSKRSVMGNIASTLSDMVVLTADNSRSEKTEDIVAEIEKGIHTKKNVRKVLNREDAIKDALSLAKSNDVVFIAGKGHEMYQEFDQERIFFDDREIVKKEFALLC</sequence>
<feature type="domain" description="Mur ligase C-terminal" evidence="3">
    <location>
        <begin position="315"/>
        <end position="443"/>
    </location>
</feature>